<sequence length="129" mass="13831">MKAIYLYDTTSRTFQGSKLVDDDYVATAGETEIKPTDGLYEPITFPTDDATAWVGTDKAVWQAAQDAANQAYLKEHPEEAPQPTAEQQALTALAQQIADNDTNTTTQITSIEQAMTALATGTTKNGGNA</sequence>
<evidence type="ECO:0000313" key="1">
    <source>
        <dbReference type="EMBL" id="MFC6170344.1"/>
    </source>
</evidence>
<comment type="caution">
    <text evidence="1">The sequence shown here is derived from an EMBL/GenBank/DDBJ whole genome shotgun (WGS) entry which is preliminary data.</text>
</comment>
<dbReference type="EMBL" id="JBHSSL010000041">
    <property type="protein sequence ID" value="MFC6170344.1"/>
    <property type="molecule type" value="Genomic_DNA"/>
</dbReference>
<protein>
    <recommendedName>
        <fullName evidence="3">Phage tail protein</fullName>
    </recommendedName>
</protein>
<dbReference type="Proteomes" id="UP001596289">
    <property type="component" value="Unassembled WGS sequence"/>
</dbReference>
<evidence type="ECO:0008006" key="3">
    <source>
        <dbReference type="Google" id="ProtNLM"/>
    </source>
</evidence>
<keyword evidence="2" id="KW-1185">Reference proteome</keyword>
<accession>A0ABW1RFD5</accession>
<evidence type="ECO:0000313" key="2">
    <source>
        <dbReference type="Proteomes" id="UP001596289"/>
    </source>
</evidence>
<name>A0ABW1RFD5_9LACO</name>
<dbReference type="RefSeq" id="WP_125552676.1">
    <property type="nucleotide sequence ID" value="NZ_JBHSSL010000041.1"/>
</dbReference>
<gene>
    <name evidence="1" type="ORF">ACFQGP_07130</name>
</gene>
<reference evidence="2" key="1">
    <citation type="journal article" date="2019" name="Int. J. Syst. Evol. Microbiol.">
        <title>The Global Catalogue of Microorganisms (GCM) 10K type strain sequencing project: providing services to taxonomists for standard genome sequencing and annotation.</title>
        <authorList>
            <consortium name="The Broad Institute Genomics Platform"/>
            <consortium name="The Broad Institute Genome Sequencing Center for Infectious Disease"/>
            <person name="Wu L."/>
            <person name="Ma J."/>
        </authorList>
    </citation>
    <scope>NUCLEOTIDE SEQUENCE [LARGE SCALE GENOMIC DNA]</scope>
    <source>
        <strain evidence="2">CCM 8904</strain>
    </source>
</reference>
<proteinExistence type="predicted"/>
<organism evidence="1 2">
    <name type="scientific">Loigolactobacillus jiayinensis</name>
    <dbReference type="NCBI Taxonomy" id="2486016"/>
    <lineage>
        <taxon>Bacteria</taxon>
        <taxon>Bacillati</taxon>
        <taxon>Bacillota</taxon>
        <taxon>Bacilli</taxon>
        <taxon>Lactobacillales</taxon>
        <taxon>Lactobacillaceae</taxon>
        <taxon>Loigolactobacillus</taxon>
    </lineage>
</organism>